<evidence type="ECO:0000313" key="3">
    <source>
        <dbReference type="Proteomes" id="UP000298588"/>
    </source>
</evidence>
<name>A0A4D7QGC4_9HYPH</name>
<sequence>MRSFDRRDAAPSRLFLAAIAGTSTLAIAFLLVVGAGSFARADEPRESQVELPSRTSELAARLAAKGFAVTEPIIRRGQTYLTHGTDKHGQRVRLVLDARSSEIIGLRVVEPQRTARERTAARP</sequence>
<keyword evidence="3" id="KW-1185">Reference proteome</keyword>
<gene>
    <name evidence="2" type="ORF">E8L99_00760</name>
</gene>
<dbReference type="RefSeq" id="WP_137097763.1">
    <property type="nucleotide sequence ID" value="NZ_CP039865.1"/>
</dbReference>
<accession>A0A4D7QGC4</accession>
<dbReference type="Proteomes" id="UP000298588">
    <property type="component" value="Chromosome"/>
</dbReference>
<reference evidence="2 3" key="1">
    <citation type="submission" date="2019-04" db="EMBL/GenBank/DDBJ databases">
        <title>Phreatobacter aquaticus sp. nov.</title>
        <authorList>
            <person name="Choi A."/>
            <person name="Baek K."/>
        </authorList>
    </citation>
    <scope>NUCLEOTIDE SEQUENCE [LARGE SCALE GENOMIC DNA]</scope>
    <source>
        <strain evidence="2 3">NMCR1094</strain>
    </source>
</reference>
<dbReference type="OrthoDB" id="8456005at2"/>
<protein>
    <recommendedName>
        <fullName evidence="1">PepSY domain-containing protein</fullName>
    </recommendedName>
</protein>
<evidence type="ECO:0000259" key="1">
    <source>
        <dbReference type="Pfam" id="PF13670"/>
    </source>
</evidence>
<feature type="domain" description="PepSY" evidence="1">
    <location>
        <begin position="26"/>
        <end position="105"/>
    </location>
</feature>
<evidence type="ECO:0000313" key="2">
    <source>
        <dbReference type="EMBL" id="QCK84427.1"/>
    </source>
</evidence>
<dbReference type="EMBL" id="CP039865">
    <property type="protein sequence ID" value="QCK84427.1"/>
    <property type="molecule type" value="Genomic_DNA"/>
</dbReference>
<dbReference type="KEGG" id="paqt:E8L99_00760"/>
<proteinExistence type="predicted"/>
<dbReference type="AlphaFoldDB" id="A0A4D7QGC4"/>
<dbReference type="Pfam" id="PF13670">
    <property type="entry name" value="PepSY_2"/>
    <property type="match status" value="1"/>
</dbReference>
<dbReference type="InterPro" id="IPR025711">
    <property type="entry name" value="PepSY"/>
</dbReference>
<organism evidence="2 3">
    <name type="scientific">Phreatobacter aquaticus</name>
    <dbReference type="NCBI Taxonomy" id="2570229"/>
    <lineage>
        <taxon>Bacteria</taxon>
        <taxon>Pseudomonadati</taxon>
        <taxon>Pseudomonadota</taxon>
        <taxon>Alphaproteobacteria</taxon>
        <taxon>Hyphomicrobiales</taxon>
        <taxon>Phreatobacteraceae</taxon>
        <taxon>Phreatobacter</taxon>
    </lineage>
</organism>